<dbReference type="RefSeq" id="WP_119367442.1">
    <property type="nucleotide sequence ID" value="NZ_QXDJ01000004.1"/>
</dbReference>
<keyword evidence="1 3" id="KW-0807">Transducer</keyword>
<dbReference type="EMBL" id="QXDJ01000004">
    <property type="protein sequence ID" value="RII33554.1"/>
    <property type="molecule type" value="Genomic_DNA"/>
</dbReference>
<dbReference type="InterPro" id="IPR024478">
    <property type="entry name" value="HlyB_4HB_MCP"/>
</dbReference>
<feature type="transmembrane region" description="Helical" evidence="4">
    <location>
        <begin position="189"/>
        <end position="214"/>
    </location>
</feature>
<evidence type="ECO:0000256" key="2">
    <source>
        <dbReference type="ARBA" id="ARBA00029447"/>
    </source>
</evidence>
<evidence type="ECO:0000256" key="3">
    <source>
        <dbReference type="PROSITE-ProRule" id="PRU00284"/>
    </source>
</evidence>
<feature type="transmembrane region" description="Helical" evidence="4">
    <location>
        <begin position="12"/>
        <end position="30"/>
    </location>
</feature>
<sequence length="570" mass="63809">MFKKIKISQKLIITSIVSALFLIVVGGIGLSNMNVLNNNTNIIYNNNLLALQKLYSIQNNVNLGVSDMEHIINSNFKSSVSDSISNLNDRSNLNNKIFEEYENIQFSSNKEEEDYKKVRNTLSQYRDSRSNIMKYINEDNYEEAIRLYNSEYVNLRKQLEYNLNVVIQDKIAYAKNMSESSKAVFNSSFIFLTAVIVIGALTLVILGSAMAIWLKRRISYVVNFANGLAEGNLTQEIKITSDDELGNMSRALNIATANMKKLVLELVNEMKEMSISNEALTTIMKEMSVTMHNIKGATGWIAGTSGDLSTSTQEVSSHTTVIEELTNELNKKAEKREKDSDEIMQRALEVKEKAEQSSIKAISLYNEKETKIRKAIDDIKVIKEIDNMAAVIDQIAEQTNLLSLNASIEAARAGEAGKGFAVVADEVRKLAEKSSQTVIEIKRNVEQVRGVIKNFIAHTNDILGFIEKQVKPDYEMIKLIGHQYEQDAQIVNQMSKEIYVSANSIARNVSKVNNSILNISATSQESASSVEEIFANISETSAAVEQVTKHAKDSSKLANKLIEMGHRFKF</sequence>
<dbReference type="PANTHER" id="PTHR32089:SF112">
    <property type="entry name" value="LYSOZYME-LIKE PROTEIN-RELATED"/>
    <property type="match status" value="1"/>
</dbReference>
<dbReference type="GO" id="GO:0006935">
    <property type="term" value="P:chemotaxis"/>
    <property type="evidence" value="ECO:0007669"/>
    <property type="project" value="InterPro"/>
</dbReference>
<keyword evidence="4" id="KW-1133">Transmembrane helix</keyword>
<protein>
    <submittedName>
        <fullName evidence="7">Methyl-accepting chemotaxis protein</fullName>
    </submittedName>
</protein>
<feature type="domain" description="Methyl-accepting transducer" evidence="5">
    <location>
        <begin position="290"/>
        <end position="541"/>
    </location>
</feature>
<dbReference type="SMART" id="SM00304">
    <property type="entry name" value="HAMP"/>
    <property type="match status" value="1"/>
</dbReference>
<dbReference type="Pfam" id="PF00672">
    <property type="entry name" value="HAMP"/>
    <property type="match status" value="1"/>
</dbReference>
<comment type="similarity">
    <text evidence="2">Belongs to the methyl-accepting chemotaxis (MCP) protein family.</text>
</comment>
<dbReference type="Gene3D" id="1.10.8.500">
    <property type="entry name" value="HAMP domain in histidine kinase"/>
    <property type="match status" value="1"/>
</dbReference>
<evidence type="ECO:0000259" key="5">
    <source>
        <dbReference type="PROSITE" id="PS50111"/>
    </source>
</evidence>
<dbReference type="AlphaFoldDB" id="A0A399IKD4"/>
<dbReference type="Pfam" id="PF12729">
    <property type="entry name" value="4HB_MCP_1"/>
    <property type="match status" value="1"/>
</dbReference>
<organism evidence="7 8">
    <name type="scientific">Clostridium chromiireducens</name>
    <dbReference type="NCBI Taxonomy" id="225345"/>
    <lineage>
        <taxon>Bacteria</taxon>
        <taxon>Bacillati</taxon>
        <taxon>Bacillota</taxon>
        <taxon>Clostridia</taxon>
        <taxon>Eubacteriales</taxon>
        <taxon>Clostridiaceae</taxon>
        <taxon>Clostridium</taxon>
    </lineage>
</organism>
<evidence type="ECO:0000259" key="6">
    <source>
        <dbReference type="PROSITE" id="PS50885"/>
    </source>
</evidence>
<dbReference type="GO" id="GO:0016020">
    <property type="term" value="C:membrane"/>
    <property type="evidence" value="ECO:0007669"/>
    <property type="project" value="InterPro"/>
</dbReference>
<evidence type="ECO:0000256" key="4">
    <source>
        <dbReference type="SAM" id="Phobius"/>
    </source>
</evidence>
<proteinExistence type="inferred from homology"/>
<dbReference type="GO" id="GO:0004888">
    <property type="term" value="F:transmembrane signaling receptor activity"/>
    <property type="evidence" value="ECO:0007669"/>
    <property type="project" value="InterPro"/>
</dbReference>
<dbReference type="InterPro" id="IPR003660">
    <property type="entry name" value="HAMP_dom"/>
</dbReference>
<gene>
    <name evidence="7" type="ORF">D2A34_17630</name>
</gene>
<name>A0A399IKD4_9CLOT</name>
<evidence type="ECO:0000313" key="7">
    <source>
        <dbReference type="EMBL" id="RII33554.1"/>
    </source>
</evidence>
<dbReference type="SUPFAM" id="SSF58104">
    <property type="entry name" value="Methyl-accepting chemotaxis protein (MCP) signaling domain"/>
    <property type="match status" value="1"/>
</dbReference>
<reference evidence="7 8" key="1">
    <citation type="submission" date="2018-08" db="EMBL/GenBank/DDBJ databases">
        <title>Genome of Clostridium chromiireducens C1, DSM12136.</title>
        <authorList>
            <person name="Xing M."/>
            <person name="Wei Y."/>
            <person name="Ang E.L."/>
            <person name="Zhao H."/>
            <person name="Zhang Y."/>
        </authorList>
    </citation>
    <scope>NUCLEOTIDE SEQUENCE [LARGE SCALE GENOMIC DNA]</scope>
    <source>
        <strain evidence="7 8">C1</strain>
    </source>
</reference>
<dbReference type="SMART" id="SM00283">
    <property type="entry name" value="MA"/>
    <property type="match status" value="1"/>
</dbReference>
<dbReference type="PROSITE" id="PS50111">
    <property type="entry name" value="CHEMOTAXIS_TRANSDUC_2"/>
    <property type="match status" value="1"/>
</dbReference>
<dbReference type="CDD" id="cd06225">
    <property type="entry name" value="HAMP"/>
    <property type="match status" value="1"/>
</dbReference>
<evidence type="ECO:0000313" key="8">
    <source>
        <dbReference type="Proteomes" id="UP000265930"/>
    </source>
</evidence>
<keyword evidence="4" id="KW-0812">Transmembrane</keyword>
<dbReference type="Gene3D" id="1.10.287.950">
    <property type="entry name" value="Methyl-accepting chemotaxis protein"/>
    <property type="match status" value="1"/>
</dbReference>
<dbReference type="PRINTS" id="PR00260">
    <property type="entry name" value="CHEMTRNSDUCR"/>
</dbReference>
<dbReference type="PANTHER" id="PTHR32089">
    <property type="entry name" value="METHYL-ACCEPTING CHEMOTAXIS PROTEIN MCPB"/>
    <property type="match status" value="1"/>
</dbReference>
<comment type="caution">
    <text evidence="7">The sequence shown here is derived from an EMBL/GenBank/DDBJ whole genome shotgun (WGS) entry which is preliminary data.</text>
</comment>
<dbReference type="InterPro" id="IPR004089">
    <property type="entry name" value="MCPsignal_dom"/>
</dbReference>
<dbReference type="InterPro" id="IPR004090">
    <property type="entry name" value="Chemotax_Me-accpt_rcpt"/>
</dbReference>
<feature type="domain" description="HAMP" evidence="6">
    <location>
        <begin position="212"/>
        <end position="264"/>
    </location>
</feature>
<dbReference type="PROSITE" id="PS50885">
    <property type="entry name" value="HAMP"/>
    <property type="match status" value="1"/>
</dbReference>
<dbReference type="Pfam" id="PF00015">
    <property type="entry name" value="MCPsignal"/>
    <property type="match status" value="1"/>
</dbReference>
<accession>A0A399IKD4</accession>
<dbReference type="Proteomes" id="UP000265930">
    <property type="component" value="Unassembled WGS sequence"/>
</dbReference>
<dbReference type="GO" id="GO:0007165">
    <property type="term" value="P:signal transduction"/>
    <property type="evidence" value="ECO:0007669"/>
    <property type="project" value="UniProtKB-KW"/>
</dbReference>
<evidence type="ECO:0000256" key="1">
    <source>
        <dbReference type="ARBA" id="ARBA00023224"/>
    </source>
</evidence>
<keyword evidence="4" id="KW-0472">Membrane</keyword>